<sequence length="481" mass="54958">MSLIPLSPLICAVLAAVLFKLWRVCVRVQRNSLRHLPGPESPSRFGGFAWQFWSTDPTEMHEEWVRSYGRTISYRILSDICLFTMDTKALAHILTHDAVFQKPYKVRTYIAELVGLAFSYDIGTLNVEARSNELCDAFRLVAQSVTRMSLWPMLRFFFPILRIFPEEQSRRFAKARKVMGEFASIRIDEKKREMADNKMGKQVRRRRGDFLTLLVEANMGSSLPEGQRLSDETIIDECRTALVAGHDTTAITLAWFLYNVALYPTIQEKLRNELLSIPTDHPTMEELSSLHYLDCVLREVVRLFPVLPSSLRVATEDTPLPLGESVNINGQAHDRIWIEKGTPIVISILAINRDKSLWGEDSFEFKPERWDNLPEAVSSIPGIWANNLTFMGGQHACLGYRFSLNECVPILLFRTLTRADAFGFCRTKVAVFTLLRAFELELGLPAEDVGRTPTMLMRPMRLSDPEAGPQLPMLVRPYRRD</sequence>
<keyword evidence="11" id="KW-1185">Reference proteome</keyword>
<evidence type="ECO:0000256" key="6">
    <source>
        <dbReference type="ARBA" id="ARBA00023002"/>
    </source>
</evidence>
<dbReference type="GO" id="GO:0020037">
    <property type="term" value="F:heme binding"/>
    <property type="evidence" value="ECO:0007669"/>
    <property type="project" value="InterPro"/>
</dbReference>
<evidence type="ECO:0008006" key="12">
    <source>
        <dbReference type="Google" id="ProtNLM"/>
    </source>
</evidence>
<keyword evidence="5 9" id="KW-0479">Metal-binding</keyword>
<comment type="caution">
    <text evidence="10">The sequence shown here is derived from an EMBL/GenBank/DDBJ whole genome shotgun (WGS) entry which is preliminary data.</text>
</comment>
<evidence type="ECO:0000256" key="3">
    <source>
        <dbReference type="ARBA" id="ARBA00010617"/>
    </source>
</evidence>
<dbReference type="PRINTS" id="PR00385">
    <property type="entry name" value="P450"/>
</dbReference>
<gene>
    <name evidence="10" type="ORF">TRAPUB_8371</name>
</gene>
<dbReference type="InterPro" id="IPR001128">
    <property type="entry name" value="Cyt_P450"/>
</dbReference>
<keyword evidence="8" id="KW-0503">Monooxygenase</keyword>
<dbReference type="Pfam" id="PF00067">
    <property type="entry name" value="p450"/>
    <property type="match status" value="1"/>
</dbReference>
<dbReference type="OMA" id="TEMHEEW"/>
<name>A0A1M2W5G5_TRAPU</name>
<feature type="binding site" description="axial binding residue" evidence="9">
    <location>
        <position position="397"/>
    </location>
    <ligand>
        <name>heme</name>
        <dbReference type="ChEBI" id="CHEBI:30413"/>
    </ligand>
    <ligandPart>
        <name>Fe</name>
        <dbReference type="ChEBI" id="CHEBI:18248"/>
    </ligandPart>
</feature>
<dbReference type="InterPro" id="IPR036396">
    <property type="entry name" value="Cyt_P450_sf"/>
</dbReference>
<comment type="cofactor">
    <cofactor evidence="1 9">
        <name>heme</name>
        <dbReference type="ChEBI" id="CHEBI:30413"/>
    </cofactor>
</comment>
<comment type="pathway">
    <text evidence="2">Secondary metabolite biosynthesis.</text>
</comment>
<evidence type="ECO:0000256" key="8">
    <source>
        <dbReference type="ARBA" id="ARBA00023033"/>
    </source>
</evidence>
<dbReference type="GO" id="GO:0005506">
    <property type="term" value="F:iron ion binding"/>
    <property type="evidence" value="ECO:0007669"/>
    <property type="project" value="InterPro"/>
</dbReference>
<dbReference type="GO" id="GO:0016705">
    <property type="term" value="F:oxidoreductase activity, acting on paired donors, with incorporation or reduction of molecular oxygen"/>
    <property type="evidence" value="ECO:0007669"/>
    <property type="project" value="InterPro"/>
</dbReference>
<dbReference type="AlphaFoldDB" id="A0A1M2W5G5"/>
<evidence type="ECO:0000256" key="9">
    <source>
        <dbReference type="PIRSR" id="PIRSR602401-1"/>
    </source>
</evidence>
<dbReference type="InterPro" id="IPR050121">
    <property type="entry name" value="Cytochrome_P450_monoxygenase"/>
</dbReference>
<dbReference type="Proteomes" id="UP000184267">
    <property type="component" value="Unassembled WGS sequence"/>
</dbReference>
<evidence type="ECO:0000256" key="5">
    <source>
        <dbReference type="ARBA" id="ARBA00022723"/>
    </source>
</evidence>
<evidence type="ECO:0000256" key="1">
    <source>
        <dbReference type="ARBA" id="ARBA00001971"/>
    </source>
</evidence>
<dbReference type="SUPFAM" id="SSF48264">
    <property type="entry name" value="Cytochrome P450"/>
    <property type="match status" value="1"/>
</dbReference>
<dbReference type="PRINTS" id="PR00463">
    <property type="entry name" value="EP450I"/>
</dbReference>
<evidence type="ECO:0000256" key="2">
    <source>
        <dbReference type="ARBA" id="ARBA00005179"/>
    </source>
</evidence>
<evidence type="ECO:0000256" key="7">
    <source>
        <dbReference type="ARBA" id="ARBA00023004"/>
    </source>
</evidence>
<keyword evidence="6" id="KW-0560">Oxidoreductase</keyword>
<keyword evidence="7 9" id="KW-0408">Iron</keyword>
<protein>
    <recommendedName>
        <fullName evidence="12">Cytochrome P450</fullName>
    </recommendedName>
</protein>
<organism evidence="10 11">
    <name type="scientific">Trametes pubescens</name>
    <name type="common">White-rot fungus</name>
    <dbReference type="NCBI Taxonomy" id="154538"/>
    <lineage>
        <taxon>Eukaryota</taxon>
        <taxon>Fungi</taxon>
        <taxon>Dikarya</taxon>
        <taxon>Basidiomycota</taxon>
        <taxon>Agaricomycotina</taxon>
        <taxon>Agaricomycetes</taxon>
        <taxon>Polyporales</taxon>
        <taxon>Polyporaceae</taxon>
        <taxon>Trametes</taxon>
    </lineage>
</organism>
<evidence type="ECO:0000313" key="10">
    <source>
        <dbReference type="EMBL" id="OJT15114.1"/>
    </source>
</evidence>
<evidence type="ECO:0000313" key="11">
    <source>
        <dbReference type="Proteomes" id="UP000184267"/>
    </source>
</evidence>
<dbReference type="STRING" id="154538.A0A1M2W5G5"/>
<accession>A0A1M2W5G5</accession>
<dbReference type="GO" id="GO:0004497">
    <property type="term" value="F:monooxygenase activity"/>
    <property type="evidence" value="ECO:0007669"/>
    <property type="project" value="UniProtKB-KW"/>
</dbReference>
<dbReference type="OrthoDB" id="1470350at2759"/>
<evidence type="ECO:0000256" key="4">
    <source>
        <dbReference type="ARBA" id="ARBA00022617"/>
    </source>
</evidence>
<dbReference type="EMBL" id="MNAD01000199">
    <property type="protein sequence ID" value="OJT15114.1"/>
    <property type="molecule type" value="Genomic_DNA"/>
</dbReference>
<dbReference type="InterPro" id="IPR002401">
    <property type="entry name" value="Cyt_P450_E_grp-I"/>
</dbReference>
<proteinExistence type="inferred from homology"/>
<dbReference type="PANTHER" id="PTHR24305:SF166">
    <property type="entry name" value="CYTOCHROME P450 12A4, MITOCHONDRIAL-RELATED"/>
    <property type="match status" value="1"/>
</dbReference>
<dbReference type="PANTHER" id="PTHR24305">
    <property type="entry name" value="CYTOCHROME P450"/>
    <property type="match status" value="1"/>
</dbReference>
<dbReference type="Gene3D" id="1.10.630.10">
    <property type="entry name" value="Cytochrome P450"/>
    <property type="match status" value="2"/>
</dbReference>
<reference evidence="10 11" key="1">
    <citation type="submission" date="2016-10" db="EMBL/GenBank/DDBJ databases">
        <title>Genome sequence of the basidiomycete white-rot fungus Trametes pubescens.</title>
        <authorList>
            <person name="Makela M.R."/>
            <person name="Granchi Z."/>
            <person name="Peng M."/>
            <person name="De Vries R.P."/>
            <person name="Grigoriev I."/>
            <person name="Riley R."/>
            <person name="Hilden K."/>
        </authorList>
    </citation>
    <scope>NUCLEOTIDE SEQUENCE [LARGE SCALE GENOMIC DNA]</scope>
    <source>
        <strain evidence="10 11">FBCC735</strain>
    </source>
</reference>
<keyword evidence="4 9" id="KW-0349">Heme</keyword>
<comment type="similarity">
    <text evidence="3">Belongs to the cytochrome P450 family.</text>
</comment>